<dbReference type="OrthoDB" id="122883at2759"/>
<evidence type="ECO:0000313" key="1">
    <source>
        <dbReference type="EMBL" id="OQR86030.1"/>
    </source>
</evidence>
<dbReference type="PANTHER" id="PTHR46586:SF3">
    <property type="entry name" value="ANKYRIN REPEAT-CONTAINING PROTEIN"/>
    <property type="match status" value="1"/>
</dbReference>
<dbReference type="InterPro" id="IPR002110">
    <property type="entry name" value="Ankyrin_rpt"/>
</dbReference>
<sequence length="225" mass="24591">MEVLASPGLFRAMTAYQPGIYADLREIAAAAAAMKVVQDPISAVFYFAPVPDYMSTLPYVVQHGRILLVNGGVLGLPCEALGLPPAKEARLPLHLAIILGDVVRVQRWLACRPALASTAMLDVAVFARQWGLIMYLHQDRHEGCSTNAMDRAAKDGYLDVVRFLHNERPEGCTVAAIDGAAENGHLEIVKFLAMQRREGHSPRALEAPYKDVVSYLIGRADLLTQ</sequence>
<dbReference type="EMBL" id="JNBR01001541">
    <property type="protein sequence ID" value="OQR86030.1"/>
    <property type="molecule type" value="Genomic_DNA"/>
</dbReference>
<reference evidence="1 2" key="1">
    <citation type="journal article" date="2014" name="Genome Biol. Evol.">
        <title>The secreted proteins of Achlya hypogyna and Thraustotheca clavata identify the ancestral oomycete secretome and reveal gene acquisitions by horizontal gene transfer.</title>
        <authorList>
            <person name="Misner I."/>
            <person name="Blouin N."/>
            <person name="Leonard G."/>
            <person name="Richards T.A."/>
            <person name="Lane C.E."/>
        </authorList>
    </citation>
    <scope>NUCLEOTIDE SEQUENCE [LARGE SCALE GENOMIC DNA]</scope>
    <source>
        <strain evidence="1 2">ATCC 48635</strain>
    </source>
</reference>
<organism evidence="1 2">
    <name type="scientific">Achlya hypogyna</name>
    <name type="common">Oomycete</name>
    <name type="synonym">Protoachlya hypogyna</name>
    <dbReference type="NCBI Taxonomy" id="1202772"/>
    <lineage>
        <taxon>Eukaryota</taxon>
        <taxon>Sar</taxon>
        <taxon>Stramenopiles</taxon>
        <taxon>Oomycota</taxon>
        <taxon>Saprolegniomycetes</taxon>
        <taxon>Saprolegniales</taxon>
        <taxon>Achlyaceae</taxon>
        <taxon>Achlya</taxon>
    </lineage>
</organism>
<protein>
    <recommendedName>
        <fullName evidence="3">Ankyrin repeat protein</fullName>
    </recommendedName>
</protein>
<accession>A0A1V9YJZ3</accession>
<evidence type="ECO:0000313" key="2">
    <source>
        <dbReference type="Proteomes" id="UP000243579"/>
    </source>
</evidence>
<dbReference type="PANTHER" id="PTHR46586">
    <property type="entry name" value="ANKYRIN REPEAT-CONTAINING PROTEIN"/>
    <property type="match status" value="1"/>
</dbReference>
<comment type="caution">
    <text evidence="1">The sequence shown here is derived from an EMBL/GenBank/DDBJ whole genome shotgun (WGS) entry which is preliminary data.</text>
</comment>
<proteinExistence type="predicted"/>
<dbReference type="Pfam" id="PF13637">
    <property type="entry name" value="Ank_4"/>
    <property type="match status" value="1"/>
</dbReference>
<dbReference type="SUPFAM" id="SSF48403">
    <property type="entry name" value="Ankyrin repeat"/>
    <property type="match status" value="1"/>
</dbReference>
<name>A0A1V9YJZ3_ACHHY</name>
<dbReference type="AlphaFoldDB" id="A0A1V9YJZ3"/>
<dbReference type="InterPro" id="IPR036770">
    <property type="entry name" value="Ankyrin_rpt-contain_sf"/>
</dbReference>
<evidence type="ECO:0008006" key="3">
    <source>
        <dbReference type="Google" id="ProtNLM"/>
    </source>
</evidence>
<keyword evidence="2" id="KW-1185">Reference proteome</keyword>
<gene>
    <name evidence="1" type="ORF">ACHHYP_11076</name>
</gene>
<dbReference type="InterPro" id="IPR052050">
    <property type="entry name" value="SecEffector_AnkRepeat"/>
</dbReference>
<dbReference type="Gene3D" id="1.25.40.20">
    <property type="entry name" value="Ankyrin repeat-containing domain"/>
    <property type="match status" value="1"/>
</dbReference>
<dbReference type="Proteomes" id="UP000243579">
    <property type="component" value="Unassembled WGS sequence"/>
</dbReference>